<dbReference type="Pfam" id="PF02650">
    <property type="entry name" value="HTH_WhiA"/>
    <property type="match status" value="1"/>
</dbReference>
<protein>
    <recommendedName>
        <fullName evidence="4">Probable cell division protein WhiA</fullName>
    </recommendedName>
</protein>
<evidence type="ECO:0000256" key="4">
    <source>
        <dbReference type="HAMAP-Rule" id="MF_01420"/>
    </source>
</evidence>
<dbReference type="NCBIfam" id="TIGR00647">
    <property type="entry name" value="DNA_bind_WhiA"/>
    <property type="match status" value="1"/>
</dbReference>
<dbReference type="Proteomes" id="UP000886785">
    <property type="component" value="Unassembled WGS sequence"/>
</dbReference>
<dbReference type="GO" id="GO:0051301">
    <property type="term" value="P:cell division"/>
    <property type="evidence" value="ECO:0007669"/>
    <property type="project" value="UniProtKB-UniRule"/>
</dbReference>
<dbReference type="EMBL" id="DVHF01000056">
    <property type="protein sequence ID" value="HIR57020.1"/>
    <property type="molecule type" value="Genomic_DNA"/>
</dbReference>
<organism evidence="7 8">
    <name type="scientific">Candidatus Gallacutalibacter pullicola</name>
    <dbReference type="NCBI Taxonomy" id="2840830"/>
    <lineage>
        <taxon>Bacteria</taxon>
        <taxon>Bacillati</taxon>
        <taxon>Bacillota</taxon>
        <taxon>Clostridia</taxon>
        <taxon>Eubacteriales</taxon>
        <taxon>Candidatus Gallacutalibacter</taxon>
    </lineage>
</organism>
<evidence type="ECO:0000256" key="2">
    <source>
        <dbReference type="ARBA" id="ARBA00023125"/>
    </source>
</evidence>
<reference evidence="7" key="1">
    <citation type="submission" date="2020-10" db="EMBL/GenBank/DDBJ databases">
        <authorList>
            <person name="Gilroy R."/>
        </authorList>
    </citation>
    <scope>NUCLEOTIDE SEQUENCE</scope>
    <source>
        <strain evidence="7">ChiSjej1B19-7085</strain>
    </source>
</reference>
<proteinExistence type="inferred from homology"/>
<evidence type="ECO:0000256" key="3">
    <source>
        <dbReference type="ARBA" id="ARBA00023306"/>
    </source>
</evidence>
<dbReference type="GO" id="GO:0003677">
    <property type="term" value="F:DNA binding"/>
    <property type="evidence" value="ECO:0007669"/>
    <property type="project" value="UniProtKB-UniRule"/>
</dbReference>
<accession>A0A9D1DQ85</accession>
<comment type="caution">
    <text evidence="7">The sequence shown here is derived from an EMBL/GenBank/DDBJ whole genome shotgun (WGS) entry which is preliminary data.</text>
</comment>
<sequence>MSFSAETKNELCRLEGEDASRDKAECYGIFLFAKSFMPENICMTTENGLAAHRAAELAARTAGVVTEITSVLTRRRSANTYTLSVQGEDQRRRFLAFFGHTGRELNLRINRENLGDPPSLAPFLRGVFLSCGTVTDPQKDYHLEMIVPYMKLARDLITLLEEAGELSVQPSLVNRKGSFVVYVKGSEQIADFLTYIGAKNSSMELMQVKMLKQMRNDINRKTNFETANLGKTADAAARQIAAIEAIDKKVGLHSLPEDLRELASLRRENPEMSLRELGAGLSEPISRSGVNHRLQRILEFAQALGVPGQEG</sequence>
<comment type="similarity">
    <text evidence="4">Belongs to the WhiA family.</text>
</comment>
<gene>
    <name evidence="4 7" type="primary">whiA</name>
    <name evidence="7" type="ORF">IAA54_05070</name>
</gene>
<evidence type="ECO:0000256" key="1">
    <source>
        <dbReference type="ARBA" id="ARBA00022618"/>
    </source>
</evidence>
<dbReference type="SUPFAM" id="SSF55608">
    <property type="entry name" value="Homing endonucleases"/>
    <property type="match status" value="1"/>
</dbReference>
<comment type="function">
    <text evidence="4">Involved in cell division and chromosome segregation.</text>
</comment>
<dbReference type="Pfam" id="PF14527">
    <property type="entry name" value="LAGLIDADG_WhiA"/>
    <property type="match status" value="1"/>
</dbReference>
<reference evidence="7" key="2">
    <citation type="journal article" date="2021" name="PeerJ">
        <title>Extensive microbial diversity within the chicken gut microbiome revealed by metagenomics and culture.</title>
        <authorList>
            <person name="Gilroy R."/>
            <person name="Ravi A."/>
            <person name="Getino M."/>
            <person name="Pursley I."/>
            <person name="Horton D.L."/>
            <person name="Alikhan N.F."/>
            <person name="Baker D."/>
            <person name="Gharbi K."/>
            <person name="Hall N."/>
            <person name="Watson M."/>
            <person name="Adriaenssens E.M."/>
            <person name="Foster-Nyarko E."/>
            <person name="Jarju S."/>
            <person name="Secka A."/>
            <person name="Antonio M."/>
            <person name="Oren A."/>
            <person name="Chaudhuri R.R."/>
            <person name="La Ragione R."/>
            <person name="Hildebrand F."/>
            <person name="Pallen M.J."/>
        </authorList>
    </citation>
    <scope>NUCLEOTIDE SEQUENCE</scope>
    <source>
        <strain evidence="7">ChiSjej1B19-7085</strain>
    </source>
</reference>
<dbReference type="AlphaFoldDB" id="A0A9D1DQ85"/>
<keyword evidence="1 4" id="KW-0132">Cell division</keyword>
<dbReference type="InterPro" id="IPR023054">
    <property type="entry name" value="Sporulation_regulator_WhiA_C"/>
</dbReference>
<evidence type="ECO:0000259" key="6">
    <source>
        <dbReference type="Pfam" id="PF14527"/>
    </source>
</evidence>
<evidence type="ECO:0000313" key="7">
    <source>
        <dbReference type="EMBL" id="HIR57020.1"/>
    </source>
</evidence>
<keyword evidence="2 4" id="KW-0238">DNA-binding</keyword>
<evidence type="ECO:0000259" key="5">
    <source>
        <dbReference type="Pfam" id="PF02650"/>
    </source>
</evidence>
<feature type="domain" description="Sporulation regulator WhiA C-terminal" evidence="5">
    <location>
        <begin position="218"/>
        <end position="301"/>
    </location>
</feature>
<dbReference type="PANTHER" id="PTHR37307:SF1">
    <property type="entry name" value="CELL DIVISION PROTEIN WHIA-RELATED"/>
    <property type="match status" value="1"/>
</dbReference>
<dbReference type="InterPro" id="IPR027434">
    <property type="entry name" value="Homing_endonucl"/>
</dbReference>
<name>A0A9D1DQ85_9FIRM</name>
<dbReference type="GO" id="GO:0043937">
    <property type="term" value="P:regulation of sporulation"/>
    <property type="evidence" value="ECO:0007669"/>
    <property type="project" value="InterPro"/>
</dbReference>
<dbReference type="Gene3D" id="3.10.28.10">
    <property type="entry name" value="Homing endonucleases"/>
    <property type="match status" value="1"/>
</dbReference>
<dbReference type="InterPro" id="IPR039518">
    <property type="entry name" value="WhiA_LAGLIDADG_dom"/>
</dbReference>
<feature type="domain" description="WhiA LAGLIDADG-like" evidence="6">
    <location>
        <begin position="122"/>
        <end position="215"/>
    </location>
</feature>
<dbReference type="HAMAP" id="MF_01420">
    <property type="entry name" value="HTH_type_WhiA"/>
    <property type="match status" value="1"/>
</dbReference>
<dbReference type="PANTHER" id="PTHR37307">
    <property type="entry name" value="CELL DIVISION PROTEIN WHIA-RELATED"/>
    <property type="match status" value="1"/>
</dbReference>
<keyword evidence="3 4" id="KW-0131">Cell cycle</keyword>
<dbReference type="InterPro" id="IPR003802">
    <property type="entry name" value="Sporulation_regulator_WhiA"/>
</dbReference>
<evidence type="ECO:0000313" key="8">
    <source>
        <dbReference type="Proteomes" id="UP000886785"/>
    </source>
</evidence>